<keyword evidence="1" id="KW-0175">Coiled coil</keyword>
<dbReference type="AlphaFoldDB" id="A0AAN7T422"/>
<evidence type="ECO:0000256" key="1">
    <source>
        <dbReference type="SAM" id="Coils"/>
    </source>
</evidence>
<feature type="compositionally biased region" description="Polar residues" evidence="2">
    <location>
        <begin position="1"/>
        <end position="13"/>
    </location>
</feature>
<feature type="compositionally biased region" description="Polar residues" evidence="2">
    <location>
        <begin position="26"/>
        <end position="52"/>
    </location>
</feature>
<comment type="caution">
    <text evidence="3">The sequence shown here is derived from an EMBL/GenBank/DDBJ whole genome shotgun (WGS) entry which is preliminary data.</text>
</comment>
<feature type="coiled-coil region" evidence="1">
    <location>
        <begin position="286"/>
        <end position="320"/>
    </location>
</feature>
<proteinExistence type="predicted"/>
<sequence>MSSTETVRTPTSQGKRRTSELGSAASGRSSVAISLRQGNSPGAKGTSSLSDQPFDSQFNHVMFEENNRGELAKSIFALPSFRTDIGSVVQQQVSKELRDHLELVREALSLISKEMTAIKTGLELPQTLQDEQKAQGASLLTRTTISEKQTKEAKDVAEETTKLLEQYLPAYVFGNAPNLPKHTDEEKKNRLPTIIQQQVSRAIANAEVNTYLSYIRKVENKATFLKQYSSIRKPNETDSTHSANLMKQYGLDQWSKGQQLTHDLKEWKDPRTNEVHTIHKQGAPKFERLNSIKKEQENKIKALEEELSALKEKANASRIAMEEDDHTD</sequence>
<dbReference type="Proteomes" id="UP001309876">
    <property type="component" value="Unassembled WGS sequence"/>
</dbReference>
<reference evidence="3 4" key="1">
    <citation type="submission" date="2023-08" db="EMBL/GenBank/DDBJ databases">
        <title>Black Yeasts Isolated from many extreme environments.</title>
        <authorList>
            <person name="Coleine C."/>
            <person name="Stajich J.E."/>
            <person name="Selbmann L."/>
        </authorList>
    </citation>
    <scope>NUCLEOTIDE SEQUENCE [LARGE SCALE GENOMIC DNA]</scope>
    <source>
        <strain evidence="3 4">CCFEE 5910</strain>
    </source>
</reference>
<accession>A0AAN7T422</accession>
<evidence type="ECO:0000313" key="4">
    <source>
        <dbReference type="Proteomes" id="UP001309876"/>
    </source>
</evidence>
<evidence type="ECO:0000313" key="3">
    <source>
        <dbReference type="EMBL" id="KAK5089998.1"/>
    </source>
</evidence>
<organism evidence="3 4">
    <name type="scientific">Lithohypha guttulata</name>
    <dbReference type="NCBI Taxonomy" id="1690604"/>
    <lineage>
        <taxon>Eukaryota</taxon>
        <taxon>Fungi</taxon>
        <taxon>Dikarya</taxon>
        <taxon>Ascomycota</taxon>
        <taxon>Pezizomycotina</taxon>
        <taxon>Eurotiomycetes</taxon>
        <taxon>Chaetothyriomycetidae</taxon>
        <taxon>Chaetothyriales</taxon>
        <taxon>Trichomeriaceae</taxon>
        <taxon>Lithohypha</taxon>
    </lineage>
</organism>
<protein>
    <submittedName>
        <fullName evidence="3">Uncharacterized protein</fullName>
    </submittedName>
</protein>
<dbReference type="EMBL" id="JAVRRJ010000001">
    <property type="protein sequence ID" value="KAK5089998.1"/>
    <property type="molecule type" value="Genomic_DNA"/>
</dbReference>
<evidence type="ECO:0000256" key="2">
    <source>
        <dbReference type="SAM" id="MobiDB-lite"/>
    </source>
</evidence>
<gene>
    <name evidence="3" type="ORF">LTR05_000167</name>
</gene>
<keyword evidence="4" id="KW-1185">Reference proteome</keyword>
<name>A0AAN7T422_9EURO</name>
<feature type="region of interest" description="Disordered" evidence="2">
    <location>
        <begin position="1"/>
        <end position="52"/>
    </location>
</feature>